<organism evidence="9 10">
    <name type="scientific">Pseudoalteromonas neustonica</name>
    <dbReference type="NCBI Taxonomy" id="1840331"/>
    <lineage>
        <taxon>Bacteria</taxon>
        <taxon>Pseudomonadati</taxon>
        <taxon>Pseudomonadota</taxon>
        <taxon>Gammaproteobacteria</taxon>
        <taxon>Alteromonadales</taxon>
        <taxon>Pseudoalteromonadaceae</taxon>
        <taxon>Pseudoalteromonas</taxon>
    </lineage>
</organism>
<evidence type="ECO:0000256" key="5">
    <source>
        <dbReference type="ARBA" id="ARBA00023224"/>
    </source>
</evidence>
<evidence type="ECO:0000256" key="4">
    <source>
        <dbReference type="ARBA" id="ARBA00023136"/>
    </source>
</evidence>
<evidence type="ECO:0000259" key="8">
    <source>
        <dbReference type="PROSITE" id="PS50111"/>
    </source>
</evidence>
<evidence type="ECO:0000313" key="9">
    <source>
        <dbReference type="EMBL" id="TVU82934.1"/>
    </source>
</evidence>
<dbReference type="PANTHER" id="PTHR32089:SF119">
    <property type="entry name" value="METHYL-ACCEPTING CHEMOTAXIS PROTEIN CTPL"/>
    <property type="match status" value="1"/>
</dbReference>
<dbReference type="Pfam" id="PF00015">
    <property type="entry name" value="MCPsignal"/>
    <property type="match status" value="1"/>
</dbReference>
<gene>
    <name evidence="9" type="ORF">FQP85_12240</name>
</gene>
<accession>A0ABY3FE44</accession>
<dbReference type="Proteomes" id="UP000317938">
    <property type="component" value="Unassembled WGS sequence"/>
</dbReference>
<keyword evidence="10" id="KW-1185">Reference proteome</keyword>
<evidence type="ECO:0000256" key="2">
    <source>
        <dbReference type="ARBA" id="ARBA00022692"/>
    </source>
</evidence>
<evidence type="ECO:0000256" key="3">
    <source>
        <dbReference type="ARBA" id="ARBA00022989"/>
    </source>
</evidence>
<dbReference type="PROSITE" id="PS50111">
    <property type="entry name" value="CHEMOTAXIS_TRANSDUC_2"/>
    <property type="match status" value="1"/>
</dbReference>
<dbReference type="Gene3D" id="1.10.287.950">
    <property type="entry name" value="Methyl-accepting chemotaxis protein"/>
    <property type="match status" value="1"/>
</dbReference>
<evidence type="ECO:0000256" key="6">
    <source>
        <dbReference type="PROSITE-ProRule" id="PRU00284"/>
    </source>
</evidence>
<keyword evidence="2 7" id="KW-0812">Transmembrane</keyword>
<dbReference type="SUPFAM" id="SSF58104">
    <property type="entry name" value="Methyl-accepting chemotaxis protein (MCP) signaling domain"/>
    <property type="match status" value="1"/>
</dbReference>
<name>A0ABY3FE44_9GAMM</name>
<comment type="caution">
    <text evidence="9">The sequence shown here is derived from an EMBL/GenBank/DDBJ whole genome shotgun (WGS) entry which is preliminary data.</text>
</comment>
<evidence type="ECO:0000313" key="10">
    <source>
        <dbReference type="Proteomes" id="UP000317938"/>
    </source>
</evidence>
<feature type="transmembrane region" description="Helical" evidence="7">
    <location>
        <begin position="293"/>
        <end position="314"/>
    </location>
</feature>
<evidence type="ECO:0000256" key="1">
    <source>
        <dbReference type="ARBA" id="ARBA00004141"/>
    </source>
</evidence>
<feature type="domain" description="Methyl-accepting transducer" evidence="8">
    <location>
        <begin position="375"/>
        <end position="611"/>
    </location>
</feature>
<keyword evidence="5 6" id="KW-0807">Transducer</keyword>
<dbReference type="InterPro" id="IPR004089">
    <property type="entry name" value="MCPsignal_dom"/>
</dbReference>
<protein>
    <submittedName>
        <fullName evidence="9">Methyl-accepting chemotaxis protein</fullName>
    </submittedName>
</protein>
<dbReference type="Gene3D" id="6.10.340.10">
    <property type="match status" value="1"/>
</dbReference>
<keyword evidence="4 7" id="KW-0472">Membrane</keyword>
<dbReference type="SMART" id="SM00283">
    <property type="entry name" value="MA"/>
    <property type="match status" value="1"/>
</dbReference>
<sequence>MRVSSFTRLLAILLALASLLLGGTLYWASQTLVKLEQQDQSYNQLKNKILVDLKGLLEDYLAQGDSQYLGKASDLISQVKDTQLAILPIDLKQQLDLQLSQLDTDIKGKYRALGKLSGNETALLDNALRQMAGSASSLIGYANKAGQQNTNAQAYYQLGSDYYREVTNLSLFTYQLMLSFDQDTQTNLQQSIANLNRLAKQIDELENLGVMSEVDEDSLFIDEEAEDLAGEIKAELRSWPNRYPRDLENTIAQAQQRQTGIQALRKQISTLSDTVINAEQQLKIQQGTLKQRVFVVFCIAIGMLVVLAVGVYFVQRNQVLTPLRQLRDGFAFLIESNELKNIESSNSKTEVGEIASYFNQLIERQRLEAEERAQMLKVINDFMQEMSEHLHTISQQTDASHHQVEQNQELLADIQHIGEQVNDINGKVADNAKHTFSAMEQSLGFAQNMLSASSNTQQRVEQGLHSLQELLSGVQDVGKVIEVIRNIADQTNLLALNAAIESARAGEHGRGFAVVADEVRKLARQTQGSLSDINNQLNLLSENSTMVSTQISALADDAQLQTDNAQELKRNSEGVAHNAQDANKVAFDAMELAKQQNSLLENFSQSMQSMKGQVSESSLLVADIHQRLQQQMHTIRSSLGL</sequence>
<evidence type="ECO:0000256" key="7">
    <source>
        <dbReference type="SAM" id="Phobius"/>
    </source>
</evidence>
<dbReference type="RefSeq" id="WP_145238702.1">
    <property type="nucleotide sequence ID" value="NZ_VNFF01000010.1"/>
</dbReference>
<proteinExistence type="predicted"/>
<reference evidence="9 10" key="1">
    <citation type="submission" date="2019-07" db="EMBL/GenBank/DDBJ databases">
        <title>Diversity of Bacteria from Kongsfjorden, Arctic.</title>
        <authorList>
            <person name="Yu Y."/>
        </authorList>
    </citation>
    <scope>NUCLEOTIDE SEQUENCE [LARGE SCALE GENOMIC DNA]</scope>
    <source>
        <strain evidence="9 10">SM1927</strain>
    </source>
</reference>
<dbReference type="PANTHER" id="PTHR32089">
    <property type="entry name" value="METHYL-ACCEPTING CHEMOTAXIS PROTEIN MCPB"/>
    <property type="match status" value="1"/>
</dbReference>
<keyword evidence="3 7" id="KW-1133">Transmembrane helix</keyword>
<comment type="subcellular location">
    <subcellularLocation>
        <location evidence="1">Membrane</location>
        <topology evidence="1">Multi-pass membrane protein</topology>
    </subcellularLocation>
</comment>
<dbReference type="EMBL" id="VNFF01000010">
    <property type="protein sequence ID" value="TVU82934.1"/>
    <property type="molecule type" value="Genomic_DNA"/>
</dbReference>